<reference evidence="1" key="1">
    <citation type="submission" date="2021-06" db="EMBL/GenBank/DDBJ databases">
        <authorList>
            <person name="Kallberg Y."/>
            <person name="Tangrot J."/>
            <person name="Rosling A."/>
        </authorList>
    </citation>
    <scope>NUCLEOTIDE SEQUENCE</scope>
    <source>
        <strain evidence="1">BR232B</strain>
    </source>
</reference>
<evidence type="ECO:0000313" key="1">
    <source>
        <dbReference type="EMBL" id="CAG8548053.1"/>
    </source>
</evidence>
<dbReference type="EMBL" id="CAJVPI010000541">
    <property type="protein sequence ID" value="CAG8548053.1"/>
    <property type="molecule type" value="Genomic_DNA"/>
</dbReference>
<gene>
    <name evidence="1" type="ORF">PBRASI_LOCUS4937</name>
</gene>
<name>A0A9N9FPT8_9GLOM</name>
<protein>
    <submittedName>
        <fullName evidence="1">3795_t:CDS:1</fullName>
    </submittedName>
</protein>
<evidence type="ECO:0000313" key="2">
    <source>
        <dbReference type="Proteomes" id="UP000789739"/>
    </source>
</evidence>
<sequence>MKLPFHHEHRRRNYGWPNETGKVKMDSKLIYERKLGEETRILDICM</sequence>
<proteinExistence type="predicted"/>
<dbReference type="Proteomes" id="UP000789739">
    <property type="component" value="Unassembled WGS sequence"/>
</dbReference>
<organism evidence="1 2">
    <name type="scientific">Paraglomus brasilianum</name>
    <dbReference type="NCBI Taxonomy" id="144538"/>
    <lineage>
        <taxon>Eukaryota</taxon>
        <taxon>Fungi</taxon>
        <taxon>Fungi incertae sedis</taxon>
        <taxon>Mucoromycota</taxon>
        <taxon>Glomeromycotina</taxon>
        <taxon>Glomeromycetes</taxon>
        <taxon>Paraglomerales</taxon>
        <taxon>Paraglomeraceae</taxon>
        <taxon>Paraglomus</taxon>
    </lineage>
</organism>
<accession>A0A9N9FPT8</accession>
<comment type="caution">
    <text evidence="1">The sequence shown here is derived from an EMBL/GenBank/DDBJ whole genome shotgun (WGS) entry which is preliminary data.</text>
</comment>
<feature type="non-terminal residue" evidence="1">
    <location>
        <position position="46"/>
    </location>
</feature>
<dbReference type="AlphaFoldDB" id="A0A9N9FPT8"/>
<keyword evidence="2" id="KW-1185">Reference proteome</keyword>